<proteinExistence type="predicted"/>
<dbReference type="EMBL" id="MCOG01000037">
    <property type="protein sequence ID" value="ORY72805.1"/>
    <property type="molecule type" value="Genomic_DNA"/>
</dbReference>
<dbReference type="OrthoDB" id="443682at2759"/>
<dbReference type="AlphaFoldDB" id="A0A1Y2EPM3"/>
<gene>
    <name evidence="3" type="ORF">LY90DRAFT_452284</name>
</gene>
<feature type="compositionally biased region" description="Acidic residues" evidence="1">
    <location>
        <begin position="313"/>
        <end position="329"/>
    </location>
</feature>
<feature type="region of interest" description="Disordered" evidence="1">
    <location>
        <begin position="290"/>
        <end position="330"/>
    </location>
</feature>
<comment type="caution">
    <text evidence="3">The sequence shown here is derived from an EMBL/GenBank/DDBJ whole genome shotgun (WGS) entry which is preliminary data.</text>
</comment>
<evidence type="ECO:0000313" key="3">
    <source>
        <dbReference type="EMBL" id="ORY72805.1"/>
    </source>
</evidence>
<evidence type="ECO:0000259" key="2">
    <source>
        <dbReference type="Pfam" id="PF04194"/>
    </source>
</evidence>
<name>A0A1Y2EPM3_9FUNG</name>
<protein>
    <recommendedName>
        <fullName evidence="2">Programmed cell death protein 2 C-terminal domain-containing protein</fullName>
    </recommendedName>
</protein>
<dbReference type="PANTHER" id="PTHR47524">
    <property type="entry name" value="20S RRNA ACCUMULATION PROTEIN 4"/>
    <property type="match status" value="1"/>
</dbReference>
<feature type="compositionally biased region" description="Basic and acidic residues" evidence="1">
    <location>
        <begin position="290"/>
        <end position="312"/>
    </location>
</feature>
<keyword evidence="4" id="KW-1185">Reference proteome</keyword>
<organism evidence="3 4">
    <name type="scientific">Neocallimastix californiae</name>
    <dbReference type="NCBI Taxonomy" id="1754190"/>
    <lineage>
        <taxon>Eukaryota</taxon>
        <taxon>Fungi</taxon>
        <taxon>Fungi incertae sedis</taxon>
        <taxon>Chytridiomycota</taxon>
        <taxon>Chytridiomycota incertae sedis</taxon>
        <taxon>Neocallimastigomycetes</taxon>
        <taxon>Neocallimastigales</taxon>
        <taxon>Neocallimastigaceae</taxon>
        <taxon>Neocallimastix</taxon>
    </lineage>
</organism>
<feature type="compositionally biased region" description="Low complexity" evidence="1">
    <location>
        <begin position="232"/>
        <end position="250"/>
    </location>
</feature>
<dbReference type="InterPro" id="IPR007320">
    <property type="entry name" value="PDCD2_C"/>
</dbReference>
<feature type="domain" description="Programmed cell death protein 2 C-terminal" evidence="2">
    <location>
        <begin position="404"/>
        <end position="527"/>
    </location>
</feature>
<feature type="compositionally biased region" description="Low complexity" evidence="1">
    <location>
        <begin position="139"/>
        <end position="153"/>
    </location>
</feature>
<dbReference type="GO" id="GO:0030490">
    <property type="term" value="P:maturation of SSU-rRNA"/>
    <property type="evidence" value="ECO:0007669"/>
    <property type="project" value="TreeGrafter"/>
</dbReference>
<sequence>MSNLINGKPELYLGWAYDRIEEQDRNNAYIDKIGGKPIWFNPNCPPPTSYATCDNCGERLFLLMQLQGHITKRKYDRIFYVWGCNNSQCMGKKGSFKVLRAHKGTHFKKHTKINKNLNKKNSIDNLPKNAELKKKESDNNINNSQSSLNSENNIPIKSSIDVNPVIVDPKEYEKEINEIKEMNNNSNNNTNGLDFGFGNVTDFSWDTPTFGDANNDDWGTFGDSNGFGDSNDFGFGDNSNNNDDSNANANDIDDLNKLLELRNKKYEIEESDEDEKVEKKETVVVTTKPEKETKVTETVETEKEKIEVKDNNDDNENDVTEEESTEEKEELEKIKQYWSEGKFFPDYYLDMDLDQPSAEKDDYAHEKKLIEEYEKQNKLKGNDGSEINWGDEKYEKTDNKYYNKVFRKFNEVVQEEPEQCLRYCIKGEPLFYDNDEISKKYSNPKNIPKCERCGAMRTFEFQLMPNMLSVLPTEKFITKRKPRKNIHNIKDINNISRSDLINQFDTGMEWGTILVFTCSKDCDMDEIYKQSSSSSSNDKEDDGMWREDISYYEELPVVERESLF</sequence>
<feature type="region of interest" description="Disordered" evidence="1">
    <location>
        <begin position="111"/>
        <end position="155"/>
    </location>
</feature>
<dbReference type="GO" id="GO:0005737">
    <property type="term" value="C:cytoplasm"/>
    <property type="evidence" value="ECO:0007669"/>
    <property type="project" value="InterPro"/>
</dbReference>
<evidence type="ECO:0000256" key="1">
    <source>
        <dbReference type="SAM" id="MobiDB-lite"/>
    </source>
</evidence>
<feature type="region of interest" description="Disordered" evidence="1">
    <location>
        <begin position="232"/>
        <end position="251"/>
    </location>
</feature>
<dbReference type="Pfam" id="PF04194">
    <property type="entry name" value="PDCD2_C"/>
    <property type="match status" value="1"/>
</dbReference>
<accession>A0A1Y2EPM3</accession>
<dbReference type="PANTHER" id="PTHR47524:SF1">
    <property type="entry name" value="20S RRNA ACCUMULATION PROTEIN 4"/>
    <property type="match status" value="1"/>
</dbReference>
<dbReference type="STRING" id="1754190.A0A1Y2EPM3"/>
<evidence type="ECO:0000313" key="4">
    <source>
        <dbReference type="Proteomes" id="UP000193920"/>
    </source>
</evidence>
<dbReference type="Proteomes" id="UP000193920">
    <property type="component" value="Unassembled WGS sequence"/>
</dbReference>
<reference evidence="3 4" key="1">
    <citation type="submission" date="2016-08" db="EMBL/GenBank/DDBJ databases">
        <title>A Parts List for Fungal Cellulosomes Revealed by Comparative Genomics.</title>
        <authorList>
            <consortium name="DOE Joint Genome Institute"/>
            <person name="Haitjema C.H."/>
            <person name="Gilmore S.P."/>
            <person name="Henske J.K."/>
            <person name="Solomon K.V."/>
            <person name="De Groot R."/>
            <person name="Kuo A."/>
            <person name="Mondo S.J."/>
            <person name="Salamov A.A."/>
            <person name="Labutti K."/>
            <person name="Zhao Z."/>
            <person name="Chiniquy J."/>
            <person name="Barry K."/>
            <person name="Brewer H.M."/>
            <person name="Purvine S.O."/>
            <person name="Wright A.T."/>
            <person name="Boxma B."/>
            <person name="Van Alen T."/>
            <person name="Hackstein J.H."/>
            <person name="Baker S.E."/>
            <person name="Grigoriev I.V."/>
            <person name="O'Malley M.A."/>
        </authorList>
    </citation>
    <scope>NUCLEOTIDE SEQUENCE [LARGE SCALE GENOMIC DNA]</scope>
    <source>
        <strain evidence="3 4">G1</strain>
    </source>
</reference>